<dbReference type="InterPro" id="IPR015007">
    <property type="entry name" value="NUP2/50/61"/>
</dbReference>
<evidence type="ECO:0000256" key="6">
    <source>
        <dbReference type="ARBA" id="ARBA00023132"/>
    </source>
</evidence>
<protein>
    <submittedName>
        <fullName evidence="10">RanBD1 domain-containing protein</fullName>
    </submittedName>
</protein>
<feature type="region of interest" description="Disordered" evidence="8">
    <location>
        <begin position="243"/>
        <end position="267"/>
    </location>
</feature>
<evidence type="ECO:0000256" key="8">
    <source>
        <dbReference type="SAM" id="MobiDB-lite"/>
    </source>
</evidence>
<evidence type="ECO:0000256" key="7">
    <source>
        <dbReference type="ARBA" id="ARBA00023242"/>
    </source>
</evidence>
<evidence type="ECO:0000313" key="10">
    <source>
        <dbReference type="EMBL" id="KAF7315421.1"/>
    </source>
</evidence>
<evidence type="ECO:0000256" key="1">
    <source>
        <dbReference type="ARBA" id="ARBA00004567"/>
    </source>
</evidence>
<dbReference type="InterPro" id="IPR011993">
    <property type="entry name" value="PH-like_dom_sf"/>
</dbReference>
<evidence type="ECO:0000259" key="9">
    <source>
        <dbReference type="PROSITE" id="PS50196"/>
    </source>
</evidence>
<dbReference type="SMART" id="SM00160">
    <property type="entry name" value="RanBD"/>
    <property type="match status" value="1"/>
</dbReference>
<proteinExistence type="predicted"/>
<dbReference type="Proteomes" id="UP000636479">
    <property type="component" value="Unassembled WGS sequence"/>
</dbReference>
<dbReference type="SUPFAM" id="SSF50729">
    <property type="entry name" value="PH domain-like"/>
    <property type="match status" value="1"/>
</dbReference>
<name>A0A8H6WG38_9AGAR</name>
<keyword evidence="3" id="KW-0509">mRNA transport</keyword>
<dbReference type="Pfam" id="PF08911">
    <property type="entry name" value="NUP50"/>
    <property type="match status" value="1"/>
</dbReference>
<gene>
    <name evidence="10" type="ORF">MIND_00056900</name>
</gene>
<dbReference type="PANTHER" id="PTHR38697:SF1">
    <property type="entry name" value="NUCLEAR PORE COMPLEX PROTEIN SIMILAR TO S. CEREVISIAE NUP2 (EUROFUNG)"/>
    <property type="match status" value="1"/>
</dbReference>
<accession>A0A8H6WG38</accession>
<sequence>MKRGADRQISKEDIEDTDIEEIEPTEGFHKADDAVLATRKIKPMPRRMGGDADKAATTTAPAPKFSGFGTPTNSAFSFTAPSSSPSFPIAKPSTNLFGGATSLPTAFSPAPASTPSLAPTASNAAKTFASFLGEKPSAIPSSAPTSGTTANSSELKYYKSLRGLNVSIIDFLQKALEEDPFADFGSVLSEYSQKRNDIKKEFDGATATPTPSSLGRASTAPSLFGGAPTAAASTFKMPEAPTAFAGFGKPPTSTSTTTVTNGKVDAPPAPPATAFSFGSASASKPSVFTPPASSPFLPLPSSSSSSSTSATSTPFSFATPPTTAFGSTATATTNPFGASASPTPFGSSSKSAPSLFPSSGSTGFSFGTSSTASSNPSGFSFGAPKTGNPIPTDTKSQSTIAGDDETEIASSQETEKVTTDESKSSGFFSPDAPSTMDAEGQGEEDEETIQAARIKSFRMKKKDEPGDSPWIDMGIGFIRLKRHKETAARRLLLRNSHSGKIQINFALFAGFSATLNAKSKSLMFVGHDEASVSQTYNLKFKTEAEAAEFQSTLETEVSKIKSK</sequence>
<evidence type="ECO:0000256" key="5">
    <source>
        <dbReference type="ARBA" id="ARBA00023010"/>
    </source>
</evidence>
<evidence type="ECO:0000256" key="4">
    <source>
        <dbReference type="ARBA" id="ARBA00022927"/>
    </source>
</evidence>
<feature type="compositionally biased region" description="Acidic residues" evidence="8">
    <location>
        <begin position="13"/>
        <end position="24"/>
    </location>
</feature>
<feature type="compositionally biased region" description="Low complexity" evidence="8">
    <location>
        <begin position="344"/>
        <end position="381"/>
    </location>
</feature>
<dbReference type="GO" id="GO:0051028">
    <property type="term" value="P:mRNA transport"/>
    <property type="evidence" value="ECO:0007669"/>
    <property type="project" value="UniProtKB-KW"/>
</dbReference>
<feature type="region of interest" description="Disordered" evidence="8">
    <location>
        <begin position="201"/>
        <end position="221"/>
    </location>
</feature>
<feature type="compositionally biased region" description="Low complexity" evidence="8">
    <location>
        <begin position="55"/>
        <end position="64"/>
    </location>
</feature>
<dbReference type="PROSITE" id="PS50196">
    <property type="entry name" value="RANBD1"/>
    <property type="match status" value="1"/>
</dbReference>
<dbReference type="Pfam" id="PF00638">
    <property type="entry name" value="Ran_BP1"/>
    <property type="match status" value="1"/>
</dbReference>
<evidence type="ECO:0000313" key="11">
    <source>
        <dbReference type="Proteomes" id="UP000636479"/>
    </source>
</evidence>
<dbReference type="InterPro" id="IPR053074">
    <property type="entry name" value="NPC_Nucleoporin"/>
</dbReference>
<dbReference type="GO" id="GO:0015031">
    <property type="term" value="P:protein transport"/>
    <property type="evidence" value="ECO:0007669"/>
    <property type="project" value="UniProtKB-KW"/>
</dbReference>
<dbReference type="GeneID" id="59340050"/>
<dbReference type="OrthoDB" id="185618at2759"/>
<dbReference type="Gene3D" id="2.30.29.30">
    <property type="entry name" value="Pleckstrin-homology domain (PH domain)/Phosphotyrosine-binding domain (PTB)"/>
    <property type="match status" value="1"/>
</dbReference>
<evidence type="ECO:0000256" key="3">
    <source>
        <dbReference type="ARBA" id="ARBA00022816"/>
    </source>
</evidence>
<feature type="compositionally biased region" description="Polar residues" evidence="8">
    <location>
        <begin position="389"/>
        <end position="400"/>
    </location>
</feature>
<dbReference type="InterPro" id="IPR000156">
    <property type="entry name" value="Ran_bind_dom"/>
</dbReference>
<dbReference type="RefSeq" id="XP_037225444.1">
    <property type="nucleotide sequence ID" value="XM_037357534.1"/>
</dbReference>
<keyword evidence="4" id="KW-0653">Protein transport</keyword>
<dbReference type="GO" id="GO:0005643">
    <property type="term" value="C:nuclear pore"/>
    <property type="evidence" value="ECO:0007669"/>
    <property type="project" value="UniProtKB-SubCell"/>
</dbReference>
<dbReference type="PANTHER" id="PTHR38697">
    <property type="entry name" value="NUCLEAR PORE COMPLEX PROTEIN SIMILAR TO S. CEREVISIAE NUP2 (EUROFUNG)"/>
    <property type="match status" value="1"/>
</dbReference>
<comment type="subcellular location">
    <subcellularLocation>
        <location evidence="1">Nucleus</location>
        <location evidence="1">Nuclear pore complex</location>
    </subcellularLocation>
</comment>
<feature type="compositionally biased region" description="Polar residues" evidence="8">
    <location>
        <begin position="207"/>
        <end position="221"/>
    </location>
</feature>
<dbReference type="AlphaFoldDB" id="A0A8H6WG38"/>
<keyword evidence="6" id="KW-0906">Nuclear pore complex</keyword>
<feature type="compositionally biased region" description="Basic and acidic residues" evidence="8">
    <location>
        <begin position="413"/>
        <end position="423"/>
    </location>
</feature>
<feature type="domain" description="RanBD1" evidence="9">
    <location>
        <begin position="427"/>
        <end position="562"/>
    </location>
</feature>
<dbReference type="CDD" id="cd13170">
    <property type="entry name" value="RanBD_NUP50"/>
    <property type="match status" value="1"/>
</dbReference>
<evidence type="ECO:0000256" key="2">
    <source>
        <dbReference type="ARBA" id="ARBA00022448"/>
    </source>
</evidence>
<keyword evidence="5" id="KW-0811">Translocation</keyword>
<organism evidence="10 11">
    <name type="scientific">Mycena indigotica</name>
    <dbReference type="NCBI Taxonomy" id="2126181"/>
    <lineage>
        <taxon>Eukaryota</taxon>
        <taxon>Fungi</taxon>
        <taxon>Dikarya</taxon>
        <taxon>Basidiomycota</taxon>
        <taxon>Agaricomycotina</taxon>
        <taxon>Agaricomycetes</taxon>
        <taxon>Agaricomycetidae</taxon>
        <taxon>Agaricales</taxon>
        <taxon>Marasmiineae</taxon>
        <taxon>Mycenaceae</taxon>
        <taxon>Mycena</taxon>
    </lineage>
</organism>
<keyword evidence="11" id="KW-1185">Reference proteome</keyword>
<keyword evidence="7" id="KW-0539">Nucleus</keyword>
<keyword evidence="2" id="KW-0813">Transport</keyword>
<dbReference type="EMBL" id="JACAZF010000001">
    <property type="protein sequence ID" value="KAF7315421.1"/>
    <property type="molecule type" value="Genomic_DNA"/>
</dbReference>
<feature type="compositionally biased region" description="Basic and acidic residues" evidence="8">
    <location>
        <begin position="1"/>
        <end position="12"/>
    </location>
</feature>
<comment type="caution">
    <text evidence="10">The sequence shown here is derived from an EMBL/GenBank/DDBJ whole genome shotgun (WGS) entry which is preliminary data.</text>
</comment>
<feature type="region of interest" description="Disordered" evidence="8">
    <location>
        <begin position="288"/>
        <end position="315"/>
    </location>
</feature>
<feature type="region of interest" description="Disordered" evidence="8">
    <location>
        <begin position="1"/>
        <end position="68"/>
    </location>
</feature>
<reference evidence="10" key="1">
    <citation type="submission" date="2020-05" db="EMBL/GenBank/DDBJ databases">
        <title>Mycena genomes resolve the evolution of fungal bioluminescence.</title>
        <authorList>
            <person name="Tsai I.J."/>
        </authorList>
    </citation>
    <scope>NUCLEOTIDE SEQUENCE</scope>
    <source>
        <strain evidence="10">171206Taipei</strain>
    </source>
</reference>
<feature type="region of interest" description="Disordered" evidence="8">
    <location>
        <begin position="335"/>
        <end position="448"/>
    </location>
</feature>